<reference evidence="2" key="1">
    <citation type="journal article" date="2020" name="Stud. Mycol.">
        <title>101 Dothideomycetes genomes: a test case for predicting lifestyles and emergence of pathogens.</title>
        <authorList>
            <person name="Haridas S."/>
            <person name="Albert R."/>
            <person name="Binder M."/>
            <person name="Bloem J."/>
            <person name="Labutti K."/>
            <person name="Salamov A."/>
            <person name="Andreopoulos B."/>
            <person name="Baker S."/>
            <person name="Barry K."/>
            <person name="Bills G."/>
            <person name="Bluhm B."/>
            <person name="Cannon C."/>
            <person name="Castanera R."/>
            <person name="Culley D."/>
            <person name="Daum C."/>
            <person name="Ezra D."/>
            <person name="Gonzalez J."/>
            <person name="Henrissat B."/>
            <person name="Kuo A."/>
            <person name="Liang C."/>
            <person name="Lipzen A."/>
            <person name="Lutzoni F."/>
            <person name="Magnuson J."/>
            <person name="Mondo S."/>
            <person name="Nolan M."/>
            <person name="Ohm R."/>
            <person name="Pangilinan J."/>
            <person name="Park H.-J."/>
            <person name="Ramirez L."/>
            <person name="Alfaro M."/>
            <person name="Sun H."/>
            <person name="Tritt A."/>
            <person name="Yoshinaga Y."/>
            <person name="Zwiers L.-H."/>
            <person name="Turgeon B."/>
            <person name="Goodwin S."/>
            <person name="Spatafora J."/>
            <person name="Crous P."/>
            <person name="Grigoriev I."/>
        </authorList>
    </citation>
    <scope>NUCLEOTIDE SEQUENCE</scope>
    <source>
        <strain evidence="2">CBS 133067</strain>
    </source>
</reference>
<dbReference type="Proteomes" id="UP000799772">
    <property type="component" value="Unassembled WGS sequence"/>
</dbReference>
<feature type="region of interest" description="Disordered" evidence="1">
    <location>
        <begin position="48"/>
        <end position="91"/>
    </location>
</feature>
<organism evidence="2 3">
    <name type="scientific">Rhizodiscina lignyota</name>
    <dbReference type="NCBI Taxonomy" id="1504668"/>
    <lineage>
        <taxon>Eukaryota</taxon>
        <taxon>Fungi</taxon>
        <taxon>Dikarya</taxon>
        <taxon>Ascomycota</taxon>
        <taxon>Pezizomycotina</taxon>
        <taxon>Dothideomycetes</taxon>
        <taxon>Pleosporomycetidae</taxon>
        <taxon>Aulographales</taxon>
        <taxon>Rhizodiscinaceae</taxon>
        <taxon>Rhizodiscina</taxon>
    </lineage>
</organism>
<name>A0A9P4I8A4_9PEZI</name>
<comment type="caution">
    <text evidence="2">The sequence shown here is derived from an EMBL/GenBank/DDBJ whole genome shotgun (WGS) entry which is preliminary data.</text>
</comment>
<accession>A0A9P4I8A4</accession>
<gene>
    <name evidence="2" type="ORF">NA57DRAFT_60553</name>
</gene>
<feature type="region of interest" description="Disordered" evidence="1">
    <location>
        <begin position="318"/>
        <end position="360"/>
    </location>
</feature>
<feature type="compositionally biased region" description="Pro residues" evidence="1">
    <location>
        <begin position="73"/>
        <end position="87"/>
    </location>
</feature>
<protein>
    <submittedName>
        <fullName evidence="2">Uncharacterized protein</fullName>
    </submittedName>
</protein>
<proteinExistence type="predicted"/>
<dbReference type="EMBL" id="ML978134">
    <property type="protein sequence ID" value="KAF2094515.1"/>
    <property type="molecule type" value="Genomic_DNA"/>
</dbReference>
<dbReference type="AlphaFoldDB" id="A0A9P4I8A4"/>
<sequence>MGGDSNVWYCCNCSDGPYNIHVIPCCGNCGHHGCNQCIGEGSSGSYKHYSPQGGTGPIGQSHSPTTKKRRRISPPPSPPSPPPPPNPLGQAAFDSACSKLKELAISSERPRIDDETAHRILDPILNPQGHFEQLEEIEERLPELLGVAGHLNLSDDGTECHRLCSLKTLDECYSRITFLSEALDVLKDAELSNRTFKILVIRVGWVPNQRHRRPICDGIRPKDLSPKAWWPFLDNPYVLPLMGDHQMDYRWAPMLKDRPSLASFVTMSKACLEYEDKDHGDCGICTGHFHYDEMQERCCGESDIKYPKKTRNIFSTTVQIPPSPAPVSLPTPESLPPTPRDPGATAPEATATREPRPLPGTRIQIEEIGILEIRNHSEAPLAQLTTSFLSKVAHRITSRSGTRRVYKELLDPMSVDDPQKMPIFIS</sequence>
<feature type="compositionally biased region" description="Pro residues" evidence="1">
    <location>
        <begin position="321"/>
        <end position="340"/>
    </location>
</feature>
<evidence type="ECO:0000313" key="2">
    <source>
        <dbReference type="EMBL" id="KAF2094515.1"/>
    </source>
</evidence>
<evidence type="ECO:0000256" key="1">
    <source>
        <dbReference type="SAM" id="MobiDB-lite"/>
    </source>
</evidence>
<evidence type="ECO:0000313" key="3">
    <source>
        <dbReference type="Proteomes" id="UP000799772"/>
    </source>
</evidence>
<keyword evidence="3" id="KW-1185">Reference proteome</keyword>
<dbReference type="OrthoDB" id="428577at2759"/>